<organism evidence="1 2">
    <name type="scientific">Linderina macrospora</name>
    <dbReference type="NCBI Taxonomy" id="4868"/>
    <lineage>
        <taxon>Eukaryota</taxon>
        <taxon>Fungi</taxon>
        <taxon>Fungi incertae sedis</taxon>
        <taxon>Zoopagomycota</taxon>
        <taxon>Kickxellomycotina</taxon>
        <taxon>Kickxellomycetes</taxon>
        <taxon>Kickxellales</taxon>
        <taxon>Kickxellaceae</taxon>
        <taxon>Linderina</taxon>
    </lineage>
</organism>
<protein>
    <submittedName>
        <fullName evidence="1">Uncharacterized protein</fullName>
    </submittedName>
</protein>
<keyword evidence="2" id="KW-1185">Reference proteome</keyword>
<proteinExistence type="predicted"/>
<accession>A0ACC1IXK0</accession>
<evidence type="ECO:0000313" key="2">
    <source>
        <dbReference type="Proteomes" id="UP001150603"/>
    </source>
</evidence>
<dbReference type="Proteomes" id="UP001150603">
    <property type="component" value="Unassembled WGS sequence"/>
</dbReference>
<dbReference type="EMBL" id="JANBPW010006890">
    <property type="protein sequence ID" value="KAJ1926803.1"/>
    <property type="molecule type" value="Genomic_DNA"/>
</dbReference>
<gene>
    <name evidence="1" type="ORF">FBU59_007283</name>
</gene>
<reference evidence="1" key="1">
    <citation type="submission" date="2022-07" db="EMBL/GenBank/DDBJ databases">
        <title>Phylogenomic reconstructions and comparative analyses of Kickxellomycotina fungi.</title>
        <authorList>
            <person name="Reynolds N.K."/>
            <person name="Stajich J.E."/>
            <person name="Barry K."/>
            <person name="Grigoriev I.V."/>
            <person name="Crous P."/>
            <person name="Smith M.E."/>
        </authorList>
    </citation>
    <scope>NUCLEOTIDE SEQUENCE</scope>
    <source>
        <strain evidence="1">NRRL 5244</strain>
    </source>
</reference>
<evidence type="ECO:0000313" key="1">
    <source>
        <dbReference type="EMBL" id="KAJ1926803.1"/>
    </source>
</evidence>
<name>A0ACC1IXK0_9FUNG</name>
<comment type="caution">
    <text evidence="1">The sequence shown here is derived from an EMBL/GenBank/DDBJ whole genome shotgun (WGS) entry which is preliminary data.</text>
</comment>
<sequence length="112" mass="12475">MGYAHHSDGEFKKLAVSRRNEMLESVHRVHGKALRDNGSNGHLFGNKTTYADLALYAFVQHFRAESAKDESAVLTAHFDLEVVPEFEKLVSAVEADPALKEYFGRKESPALA</sequence>